<evidence type="ECO:0000313" key="1">
    <source>
        <dbReference type="EMBL" id="SEM17467.1"/>
    </source>
</evidence>
<gene>
    <name evidence="1" type="ORF">SAMN04487910_4321</name>
</gene>
<reference evidence="1 2" key="1">
    <citation type="submission" date="2016-10" db="EMBL/GenBank/DDBJ databases">
        <authorList>
            <person name="de Groot N.N."/>
        </authorList>
    </citation>
    <scope>NUCLEOTIDE SEQUENCE [LARGE SCALE GENOMIC DNA]</scope>
    <source>
        <strain evidence="1 2">DSM 25232</strain>
    </source>
</reference>
<accession>A0A1H7W946</accession>
<dbReference type="EMBL" id="FOAB01000010">
    <property type="protein sequence ID" value="SEM17467.1"/>
    <property type="molecule type" value="Genomic_DNA"/>
</dbReference>
<organism evidence="1 2">
    <name type="scientific">Aquimarina amphilecti</name>
    <dbReference type="NCBI Taxonomy" id="1038014"/>
    <lineage>
        <taxon>Bacteria</taxon>
        <taxon>Pseudomonadati</taxon>
        <taxon>Bacteroidota</taxon>
        <taxon>Flavobacteriia</taxon>
        <taxon>Flavobacteriales</taxon>
        <taxon>Flavobacteriaceae</taxon>
        <taxon>Aquimarina</taxon>
    </lineage>
</organism>
<dbReference type="RefSeq" id="WP_139195715.1">
    <property type="nucleotide sequence ID" value="NZ_FOAB01000010.1"/>
</dbReference>
<name>A0A1H7W946_AQUAM</name>
<proteinExistence type="predicted"/>
<sequence length="213" mass="24558">MKLVLFLILLSIQMTYSQNMKPNEEVKRLVELGKDYIIKQALKKLNELETSKIKKEDFHFITIKASDQRILIEFGYNVLYLPKNSSYYSDILVELPSRNASKGTVSNGSANTTFYKPTSEHLKVINFLLNPNKTNTDIFNKGIRYSQTIIYEEEQQYVVDFSSRDPYEGGSFSKEEIDKETGEVLSTISGHYEPAPIFPEDAIDQEKFIEIKD</sequence>
<keyword evidence="2" id="KW-1185">Reference proteome</keyword>
<dbReference type="Proteomes" id="UP000198521">
    <property type="component" value="Unassembled WGS sequence"/>
</dbReference>
<evidence type="ECO:0000313" key="2">
    <source>
        <dbReference type="Proteomes" id="UP000198521"/>
    </source>
</evidence>
<dbReference type="OrthoDB" id="1164795at2"/>
<dbReference type="AlphaFoldDB" id="A0A1H7W946"/>
<protein>
    <submittedName>
        <fullName evidence="1">Uncharacterized protein</fullName>
    </submittedName>
</protein>
<dbReference type="STRING" id="1038014.SAMN04487910_4321"/>